<dbReference type="InterPro" id="IPR051856">
    <property type="entry name" value="CSR-E3_Ligase_Protein"/>
</dbReference>
<keyword evidence="1" id="KW-0472">Membrane</keyword>
<reference evidence="3" key="1">
    <citation type="submission" date="2017-02" db="UniProtKB">
        <authorList>
            <consortium name="WormBaseParasite"/>
        </authorList>
    </citation>
    <scope>IDENTIFICATION</scope>
</reference>
<keyword evidence="1" id="KW-1133">Transmembrane helix</keyword>
<dbReference type="Proteomes" id="UP000036681">
    <property type="component" value="Unplaced"/>
</dbReference>
<name>A0A0M3HIT0_ASCLU</name>
<accession>A0A0M3HIT0</accession>
<proteinExistence type="predicted"/>
<dbReference type="AlphaFoldDB" id="A0A0M3HIT0"/>
<protein>
    <submittedName>
        <fullName evidence="3">Histone deacetylase</fullName>
    </submittedName>
</protein>
<evidence type="ECO:0000256" key="1">
    <source>
        <dbReference type="SAM" id="Phobius"/>
    </source>
</evidence>
<feature type="transmembrane region" description="Helical" evidence="1">
    <location>
        <begin position="36"/>
        <end position="67"/>
    </location>
</feature>
<dbReference type="WBParaSite" id="ALUE_0000142501-mRNA-1">
    <property type="protein sequence ID" value="ALUE_0000142501-mRNA-1"/>
    <property type="gene ID" value="ALUE_0000142501"/>
</dbReference>
<sequence length="187" mass="21004">MNHIYDIQYVRVIHVEFFSAWHRVNFADFNPIYKQIFMWSIILICSITFAFSPVFRCAIICVLCGALGKNGQGLLSVVVFTHLSEGPINNIISNFNLSAHIITCHLKLKEQMMTERIVMSTGPIEALLAQKFGFDDVIHGLLISCKSTKKGRKMVHMLKALVEPIAYDLSLSDEDKALAATIDNAEV</sequence>
<evidence type="ECO:0000313" key="2">
    <source>
        <dbReference type="Proteomes" id="UP000036681"/>
    </source>
</evidence>
<evidence type="ECO:0000313" key="3">
    <source>
        <dbReference type="WBParaSite" id="ALUE_0000142501-mRNA-1"/>
    </source>
</evidence>
<dbReference type="PANTHER" id="PTHR21041">
    <property type="entry name" value="DENDRITIC CELL-SPECIFIC TRANSMEMBRANE PROTEIN"/>
    <property type="match status" value="1"/>
</dbReference>
<keyword evidence="2" id="KW-1185">Reference proteome</keyword>
<dbReference type="PANTHER" id="PTHR21041:SF17">
    <property type="entry name" value="E3 UBIQUITIN-PROTEIN LIGASE DCST1"/>
    <property type="match status" value="1"/>
</dbReference>
<keyword evidence="1" id="KW-0812">Transmembrane</keyword>
<organism evidence="2 3">
    <name type="scientific">Ascaris lumbricoides</name>
    <name type="common">Giant roundworm</name>
    <dbReference type="NCBI Taxonomy" id="6252"/>
    <lineage>
        <taxon>Eukaryota</taxon>
        <taxon>Metazoa</taxon>
        <taxon>Ecdysozoa</taxon>
        <taxon>Nematoda</taxon>
        <taxon>Chromadorea</taxon>
        <taxon>Rhabditida</taxon>
        <taxon>Spirurina</taxon>
        <taxon>Ascaridomorpha</taxon>
        <taxon>Ascaridoidea</taxon>
        <taxon>Ascarididae</taxon>
        <taxon>Ascaris</taxon>
    </lineage>
</organism>